<dbReference type="Pfam" id="PF13646">
    <property type="entry name" value="HEAT_2"/>
    <property type="match status" value="3"/>
</dbReference>
<accession>A0A2N5ZE58</accession>
<evidence type="ECO:0008006" key="3">
    <source>
        <dbReference type="Google" id="ProtNLM"/>
    </source>
</evidence>
<evidence type="ECO:0000313" key="2">
    <source>
        <dbReference type="Proteomes" id="UP000234857"/>
    </source>
</evidence>
<evidence type="ECO:0000313" key="1">
    <source>
        <dbReference type="EMBL" id="PLX16904.1"/>
    </source>
</evidence>
<comment type="caution">
    <text evidence="1">The sequence shown here is derived from an EMBL/GenBank/DDBJ whole genome shotgun (WGS) entry which is preliminary data.</text>
</comment>
<name>A0A2N5ZE58_MUIH1</name>
<dbReference type="InterPro" id="IPR016024">
    <property type="entry name" value="ARM-type_fold"/>
</dbReference>
<dbReference type="SMART" id="SM00567">
    <property type="entry name" value="EZ_HEAT"/>
    <property type="match status" value="6"/>
</dbReference>
<dbReference type="Gene3D" id="1.25.10.10">
    <property type="entry name" value="Leucine-rich Repeat Variant"/>
    <property type="match status" value="2"/>
</dbReference>
<dbReference type="Proteomes" id="UP000234857">
    <property type="component" value="Unassembled WGS sequence"/>
</dbReference>
<dbReference type="SUPFAM" id="SSF48371">
    <property type="entry name" value="ARM repeat"/>
    <property type="match status" value="1"/>
</dbReference>
<gene>
    <name evidence="1" type="ORF">C0601_08955</name>
</gene>
<dbReference type="InterPro" id="IPR011989">
    <property type="entry name" value="ARM-like"/>
</dbReference>
<dbReference type="InterPro" id="IPR004155">
    <property type="entry name" value="PBS_lyase_HEAT"/>
</dbReference>
<dbReference type="PANTHER" id="PTHR12697:SF5">
    <property type="entry name" value="DEOXYHYPUSINE HYDROXYLASE"/>
    <property type="match status" value="1"/>
</dbReference>
<protein>
    <recommendedName>
        <fullName evidence="3">HEAT repeat domain-containing protein</fullName>
    </recommendedName>
</protein>
<reference evidence="1 2" key="1">
    <citation type="submission" date="2017-11" db="EMBL/GenBank/DDBJ databases">
        <title>Genome-resolved metagenomics identifies genetic mobility, metabolic interactions, and unexpected diversity in perchlorate-reducing communities.</title>
        <authorList>
            <person name="Barnum T.P."/>
            <person name="Figueroa I.A."/>
            <person name="Carlstrom C.I."/>
            <person name="Lucas L.N."/>
            <person name="Engelbrektson A.L."/>
            <person name="Coates J.D."/>
        </authorList>
    </citation>
    <scope>NUCLEOTIDE SEQUENCE [LARGE SCALE GENOMIC DNA]</scope>
    <source>
        <strain evidence="1">BM706</strain>
    </source>
</reference>
<sequence length="324" mass="37335">MVKEWDFFIDILENEEDWERQYYAISRLKNFHEKQVAQKLVPFLEHEKPTLRYITAKALGEIGDVSVGEALIKALVEPEDWVKIEIIEAIGKLNPVGAANMLVKYLEDERDQKVKATIIKNLGRLGDENIIPFITEYLNSVDERVKANAIEALENFSNTRILEILNPFKNDENNRIRANTALVLVRKGEDEGYNILREMLSENSEWMKASAVYALGEIGNSEALNMLIENRLFNLDKWSIKRNIMIALAKMINNDIKEAEEFFKGYIYSNTEKEAIFAVETISKYKLKNFLPTLSSRLSVARGELREKIEEALDTVLDVKLEKV</sequence>
<dbReference type="EMBL" id="PKTG01000101">
    <property type="protein sequence ID" value="PLX16904.1"/>
    <property type="molecule type" value="Genomic_DNA"/>
</dbReference>
<dbReference type="AlphaFoldDB" id="A0A2N5ZE58"/>
<organism evidence="1 2">
    <name type="scientific">Muiribacterium halophilum</name>
    <dbReference type="NCBI Taxonomy" id="2053465"/>
    <lineage>
        <taxon>Bacteria</taxon>
        <taxon>Candidatus Muiribacteriota</taxon>
        <taxon>Candidatus Muiribacteriia</taxon>
        <taxon>Candidatus Muiribacteriales</taxon>
        <taxon>Candidatus Muiribacteriaceae</taxon>
        <taxon>Candidatus Muiribacterium</taxon>
    </lineage>
</organism>
<dbReference type="GO" id="GO:0016491">
    <property type="term" value="F:oxidoreductase activity"/>
    <property type="evidence" value="ECO:0007669"/>
    <property type="project" value="TreeGrafter"/>
</dbReference>
<dbReference type="PANTHER" id="PTHR12697">
    <property type="entry name" value="PBS LYASE HEAT-LIKE PROTEIN"/>
    <property type="match status" value="1"/>
</dbReference>
<proteinExistence type="predicted"/>